<dbReference type="GO" id="GO:0031048">
    <property type="term" value="P:regulatory ncRNA-mediated heterochromatin formation"/>
    <property type="evidence" value="ECO:0007669"/>
    <property type="project" value="TreeGrafter"/>
</dbReference>
<evidence type="ECO:0000313" key="6">
    <source>
        <dbReference type="Proteomes" id="UP000091918"/>
    </source>
</evidence>
<feature type="domain" description="DNA2/NAM7 helicase helicase" evidence="3">
    <location>
        <begin position="395"/>
        <end position="755"/>
    </location>
</feature>
<feature type="region of interest" description="Disordered" evidence="2">
    <location>
        <begin position="1"/>
        <end position="38"/>
    </location>
</feature>
<dbReference type="InterPro" id="IPR041679">
    <property type="entry name" value="DNA2/NAM7-like_C"/>
</dbReference>
<evidence type="ECO:0000256" key="1">
    <source>
        <dbReference type="ARBA" id="ARBA00022806"/>
    </source>
</evidence>
<proteinExistence type="predicted"/>
<keyword evidence="6" id="KW-1185">Reference proteome</keyword>
<dbReference type="PANTHER" id="PTHR10887">
    <property type="entry name" value="DNA2/NAM7 HELICASE FAMILY"/>
    <property type="match status" value="1"/>
</dbReference>
<accession>A0A1B7P540</accession>
<keyword evidence="1" id="KW-0067">ATP-binding</keyword>
<reference evidence="5 6" key="1">
    <citation type="submission" date="2015-07" db="EMBL/GenBank/DDBJ databases">
        <title>Emmonsia species relationships and genome sequence.</title>
        <authorList>
            <person name="Cuomo C.A."/>
            <person name="Schwartz I.S."/>
            <person name="Kenyon C."/>
            <person name="de Hoog G.S."/>
            <person name="Govender N.P."/>
            <person name="Botha A."/>
            <person name="Moreno L."/>
            <person name="de Vries M."/>
            <person name="Munoz J.F."/>
            <person name="Stielow J.B."/>
        </authorList>
    </citation>
    <scope>NUCLEOTIDE SEQUENCE [LARGE SCALE GENOMIC DNA]</scope>
    <source>
        <strain evidence="5 6">CBS 136260</strain>
    </source>
</reference>
<organism evidence="5 6">
    <name type="scientific">Emergomyces africanus</name>
    <dbReference type="NCBI Taxonomy" id="1955775"/>
    <lineage>
        <taxon>Eukaryota</taxon>
        <taxon>Fungi</taxon>
        <taxon>Dikarya</taxon>
        <taxon>Ascomycota</taxon>
        <taxon>Pezizomycotina</taxon>
        <taxon>Eurotiomycetes</taxon>
        <taxon>Eurotiomycetidae</taxon>
        <taxon>Onygenales</taxon>
        <taxon>Ajellomycetaceae</taxon>
        <taxon>Emergomyces</taxon>
    </lineage>
</organism>
<comment type="caution">
    <text evidence="5">The sequence shown here is derived from an EMBL/GenBank/DDBJ whole genome shotgun (WGS) entry which is preliminary data.</text>
</comment>
<dbReference type="InterPro" id="IPR027417">
    <property type="entry name" value="P-loop_NTPase"/>
</dbReference>
<evidence type="ECO:0000259" key="3">
    <source>
        <dbReference type="Pfam" id="PF13086"/>
    </source>
</evidence>
<dbReference type="PANTHER" id="PTHR10887:SF445">
    <property type="entry name" value="NFX1-TYPE ZINC FINGER-CONTAINING PROTEIN 1"/>
    <property type="match status" value="1"/>
</dbReference>
<dbReference type="GO" id="GO:0004386">
    <property type="term" value="F:helicase activity"/>
    <property type="evidence" value="ECO:0007669"/>
    <property type="project" value="InterPro"/>
</dbReference>
<dbReference type="EMBL" id="LGUA01000103">
    <property type="protein sequence ID" value="OAX84123.1"/>
    <property type="molecule type" value="Genomic_DNA"/>
</dbReference>
<dbReference type="Proteomes" id="UP000091918">
    <property type="component" value="Unassembled WGS sequence"/>
</dbReference>
<evidence type="ECO:0008006" key="7">
    <source>
        <dbReference type="Google" id="ProtNLM"/>
    </source>
</evidence>
<dbReference type="STRING" id="1658172.A0A1B7P540"/>
<dbReference type="Gene3D" id="3.40.50.300">
    <property type="entry name" value="P-loop containing nucleotide triphosphate hydrolases"/>
    <property type="match status" value="2"/>
</dbReference>
<evidence type="ECO:0000259" key="4">
    <source>
        <dbReference type="Pfam" id="PF13087"/>
    </source>
</evidence>
<feature type="compositionally biased region" description="Basic and acidic residues" evidence="2">
    <location>
        <begin position="22"/>
        <end position="31"/>
    </location>
</feature>
<dbReference type="InterPro" id="IPR045055">
    <property type="entry name" value="DNA2/NAM7-like"/>
</dbReference>
<protein>
    <recommendedName>
        <fullName evidence="7">NFX1-type zinc finger-containing protein 1</fullName>
    </recommendedName>
</protein>
<keyword evidence="1" id="KW-0547">Nucleotide-binding</keyword>
<evidence type="ECO:0000313" key="5">
    <source>
        <dbReference type="EMBL" id="OAX84123.1"/>
    </source>
</evidence>
<dbReference type="OrthoDB" id="2423195at2759"/>
<feature type="domain" description="DNA2/NAM7 helicase-like C-terminal" evidence="4">
    <location>
        <begin position="773"/>
        <end position="999"/>
    </location>
</feature>
<dbReference type="Pfam" id="PF13086">
    <property type="entry name" value="AAA_11"/>
    <property type="match status" value="1"/>
</dbReference>
<name>A0A1B7P540_9EURO</name>
<sequence>MPVIPRSPLDTNVKAHVLPKSPESKNMKAREAQPASASTNYLSLAPRNTPVGGSHFENDGPGHLARTGARHDNDFVNIRNINILPTADEILSQRPPYMPFKRFNQPHFLPRGPERLIDTLFRQLRYENVEALKDCVYVAAQKLLIANNHDSDYEPCEDTPDGNRCYLFWGARFEELQFDDRKGIIVRISYLCPKKLRGRKIFNSGRFENGMVVALVGLGGDGDELSVTFFEVHLSQSTDSMVACGGKGIRGTTTSPSISINANNSVAAVQLRFAQPDNIDDLQRTVHHCQGLISSRFVLVEFPRHLLHGFYPILRRFQRLQGSDLAFTRYYAPRTDSEGNVGLLPPSYSLLEGAAIDFQNLGQIVSDESPSRKFLRDLIANKKEFLQIVKEHTGLDEGQAVAFVEAMNSELALVQGPPGTGKTYLGTTLVQSILSAVDSSRAPLLVVCLTNHALDAFLRELLDKGIKKIARIGGGSREGWTKKYNLKSLVSSTKLDPIKRHARAKEHGAVKDLAVDGLDICEAANDPNKLGWYTVSRHLRDNYKDIYRQFMLAARTDDSLHAFDIHRRIGGFPYALWSAGGDLALVDKTMSADFASFIGQNSMKKNDPKVNLEIYNKVLQDVISQIRHNCNSAANNIWMLSHRERWELMAKWASEIDHRALANDIVNIHLQHQAAVSRLHLCHEEIDACCLSTQQVVGLTTTACASKWALLKRLGIRVVICEEAGEVMEAHSLCTLLPSVEHAIFIGDPLQLRPQLVEQSLSLETKVGSLYRLDESLFERLTNSESGIETMPHSILSVQRRMHPDISQIAKGTLYPQLLDHPSTKLHSAVGGLSDRIFWFDHRILEDQCFGFSSATKSFSNRFESGMVSGLVQYLVKSNAYRLGDIAILTPYSGQLAQLVQGLHCACRLWLSESDKEALIEEGFLTDGDLEAPGRVDLDMAGMLRISTIDNFQGEEAKVVILTTVRSNPECRPGFLKTINRINVACSRARDGFYIFGNTQSLHAVPMWNDIIQLFHSQNRLGTVLKVQSCSRNSSHDSGYFPVQQPEDFANIPPCQEVCNQLLPCGHICTQSCHPVELHSSSIMKCRENCNKLHDACKHACTKACGEPCGPCTAPLSSMNLHCGHSVMVTCAEKKSNAPPLCQAIVKELMLHCGHRFAVACGVRDQESLCTESCNFILACGHHAERNCRASTTAMQDVMGMNHAPLANNHVRGDVAMEGVQGNAPSHNPQKFPSTVDSLLLNIGRKYHMLAKRLQYFEIMLRETFKVFRGQTRPTPLSSGYNRRLIQDRGSGIIEIQVRVSEIKEELVIPLETDLIYLYKQPQFFLSKTNSSFGLRFDLLFYQCRYASLGDLLKVSMFLMTLNDPSCQSKILAESIRRTVIMHSKINTNSLNNIIIECESRFLKAMEVEIRLLQLGFYCLVKKATKMPCFQGRDIPDEQADLFVAVPDGTGICGIFGESEPFKLDVDLSVQRMTTLCRRYPKSAGLYLKLVDAVREGIQPENKLPHLFPVETRVVERAWGSPKCGQLTKCGNHHVYPAEHFDDCPECGEEVVPSEELNYEQFLSEGEFLLSMRTRTGCTHSC</sequence>
<evidence type="ECO:0000256" key="2">
    <source>
        <dbReference type="SAM" id="MobiDB-lite"/>
    </source>
</evidence>
<gene>
    <name evidence="5" type="ORF">ACJ72_01512</name>
</gene>
<dbReference type="CDD" id="cd18808">
    <property type="entry name" value="SF1_C_Upf1"/>
    <property type="match status" value="1"/>
</dbReference>
<dbReference type="SUPFAM" id="SSF52540">
    <property type="entry name" value="P-loop containing nucleoside triphosphate hydrolases"/>
    <property type="match status" value="1"/>
</dbReference>
<dbReference type="InterPro" id="IPR041677">
    <property type="entry name" value="DNA2/NAM7_AAA_11"/>
</dbReference>
<dbReference type="CDD" id="cd06008">
    <property type="entry name" value="NF-X1-zinc-finger"/>
    <property type="match status" value="1"/>
</dbReference>
<keyword evidence="1" id="KW-0378">Hydrolase</keyword>
<dbReference type="Pfam" id="PF13087">
    <property type="entry name" value="AAA_12"/>
    <property type="match status" value="1"/>
</dbReference>
<dbReference type="InterPro" id="IPR047187">
    <property type="entry name" value="SF1_C_Upf1"/>
</dbReference>
<keyword evidence="1" id="KW-0347">Helicase</keyword>
<dbReference type="GO" id="GO:0031380">
    <property type="term" value="C:nuclear RNA-directed RNA polymerase complex"/>
    <property type="evidence" value="ECO:0007669"/>
    <property type="project" value="TreeGrafter"/>
</dbReference>